<protein>
    <submittedName>
        <fullName evidence="2">Uncharacterized protein</fullName>
    </submittedName>
</protein>
<sequence>MIRDVYRYIFPVLFLTSIFLRILHLDHLQGIPFHFLPGGCQYIPSAKDDGLVHDRNQGKV</sequence>
<keyword evidence="3" id="KW-1185">Reference proteome</keyword>
<gene>
    <name evidence="2" type="ORF">TH53_09345</name>
</gene>
<feature type="transmembrane region" description="Helical" evidence="1">
    <location>
        <begin position="6"/>
        <end position="23"/>
    </location>
</feature>
<dbReference type="AlphaFoldDB" id="A0A0D0GJM7"/>
<dbReference type="Proteomes" id="UP000032049">
    <property type="component" value="Unassembled WGS sequence"/>
</dbReference>
<dbReference type="EMBL" id="JXRA01000034">
    <property type="protein sequence ID" value="KIO77467.1"/>
    <property type="molecule type" value="Genomic_DNA"/>
</dbReference>
<name>A0A0D0GJM7_9SPHI</name>
<keyword evidence="1" id="KW-1133">Transmembrane helix</keyword>
<accession>A0A0D0GJM7</accession>
<reference evidence="2 3" key="1">
    <citation type="submission" date="2015-01" db="EMBL/GenBank/DDBJ databases">
        <title>Draft genome sequence of Pedobacter sp. NL19 isolated from sludge of an effluent treatment pond in an abandoned uranium mine.</title>
        <authorList>
            <person name="Santos T."/>
            <person name="Caetano T."/>
            <person name="Covas C."/>
            <person name="Cruz A."/>
            <person name="Mendo S."/>
        </authorList>
    </citation>
    <scope>NUCLEOTIDE SEQUENCE [LARGE SCALE GENOMIC DNA]</scope>
    <source>
        <strain evidence="2 3">NL19</strain>
    </source>
</reference>
<comment type="caution">
    <text evidence="2">The sequence shown here is derived from an EMBL/GenBank/DDBJ whole genome shotgun (WGS) entry which is preliminary data.</text>
</comment>
<evidence type="ECO:0000313" key="2">
    <source>
        <dbReference type="EMBL" id="KIO77467.1"/>
    </source>
</evidence>
<evidence type="ECO:0000313" key="3">
    <source>
        <dbReference type="Proteomes" id="UP000032049"/>
    </source>
</evidence>
<evidence type="ECO:0000256" key="1">
    <source>
        <dbReference type="SAM" id="Phobius"/>
    </source>
</evidence>
<organism evidence="2 3">
    <name type="scientific">Pedobacter lusitanus</name>
    <dbReference type="NCBI Taxonomy" id="1503925"/>
    <lineage>
        <taxon>Bacteria</taxon>
        <taxon>Pseudomonadati</taxon>
        <taxon>Bacteroidota</taxon>
        <taxon>Sphingobacteriia</taxon>
        <taxon>Sphingobacteriales</taxon>
        <taxon>Sphingobacteriaceae</taxon>
        <taxon>Pedobacter</taxon>
    </lineage>
</organism>
<proteinExistence type="predicted"/>
<keyword evidence="1" id="KW-0812">Transmembrane</keyword>
<keyword evidence="1" id="KW-0472">Membrane</keyword>